<evidence type="ECO:0000313" key="3">
    <source>
        <dbReference type="Proteomes" id="UP000006659"/>
    </source>
</evidence>
<feature type="transmembrane region" description="Helical" evidence="1">
    <location>
        <begin position="84"/>
        <end position="103"/>
    </location>
</feature>
<dbReference type="Proteomes" id="UP000006659">
    <property type="component" value="Chromosome"/>
</dbReference>
<dbReference type="EMBL" id="CP002917">
    <property type="protein sequence ID" value="AEK36232.1"/>
    <property type="molecule type" value="Genomic_DNA"/>
</dbReference>
<dbReference type="HOGENOM" id="CLU_1683633_0_0_11"/>
<accession>G0HC70</accession>
<dbReference type="KEGG" id="cva:CVAR_0880"/>
<evidence type="ECO:0000256" key="1">
    <source>
        <dbReference type="SAM" id="Phobius"/>
    </source>
</evidence>
<dbReference type="AlphaFoldDB" id="G0HC70"/>
<keyword evidence="1" id="KW-0472">Membrane</keyword>
<evidence type="ECO:0000313" key="2">
    <source>
        <dbReference type="EMBL" id="AEK36232.1"/>
    </source>
</evidence>
<keyword evidence="1" id="KW-1133">Transmembrane helix</keyword>
<reference evidence="2 3" key="1">
    <citation type="journal article" date="2011" name="BMC Genomics">
        <title>Complete genome sequence of Corynebacterium variabile DSM 44702 isolated from the surface of smear-ripened cheeses and insights into cheese ripening and flavor generation.</title>
        <authorList>
            <person name="Schroeder J."/>
            <person name="Maus I."/>
            <person name="Trost E."/>
            <person name="Tauch A."/>
        </authorList>
    </citation>
    <scope>NUCLEOTIDE SEQUENCE [LARGE SCALE GENOMIC DNA]</scope>
    <source>
        <strain evidence="3">DSM 44702 / JCM 12073 / NCIMB 30131</strain>
    </source>
</reference>
<proteinExistence type="predicted"/>
<keyword evidence="1" id="KW-0812">Transmembrane</keyword>
<organism evidence="2 3">
    <name type="scientific">Corynebacterium variabile (strain DSM 44702 / CIP 107183 / JCM 12073 / NCIMB 30131)</name>
    <name type="common">Corynebacterium mooreparkense</name>
    <dbReference type="NCBI Taxonomy" id="858619"/>
    <lineage>
        <taxon>Bacteria</taxon>
        <taxon>Bacillati</taxon>
        <taxon>Actinomycetota</taxon>
        <taxon>Actinomycetes</taxon>
        <taxon>Mycobacteriales</taxon>
        <taxon>Corynebacteriaceae</taxon>
        <taxon>Corynebacterium</taxon>
    </lineage>
</organism>
<name>G0HC70_CORVD</name>
<feature type="transmembrane region" description="Helical" evidence="1">
    <location>
        <begin position="123"/>
        <end position="143"/>
    </location>
</feature>
<feature type="transmembrane region" description="Helical" evidence="1">
    <location>
        <begin position="21"/>
        <end position="39"/>
    </location>
</feature>
<sequence length="156" mass="17245">MPSLQYPRGQWRPGMPQDVSALIVTVFTVQMLIRGLDYITDDRDGVTASLTVVERAMPLQAWGVLFLAAAGAVIAGMALRRSAIIISGALLAAGLYAGLTWGLTLRMIERGWPWDGWRTPTQFLTAVAFWLLIAYGTRVMMIAHASDDHRDVRQDE</sequence>
<feature type="transmembrane region" description="Helical" evidence="1">
    <location>
        <begin position="59"/>
        <end position="79"/>
    </location>
</feature>
<gene>
    <name evidence="2" type="ordered locus">CVAR_0880</name>
</gene>
<protein>
    <submittedName>
        <fullName evidence="2">Putative membrane protein</fullName>
    </submittedName>
</protein>
<dbReference type="STRING" id="858619.CVAR_0880"/>